<dbReference type="SUPFAM" id="SSF52151">
    <property type="entry name" value="FabD/lysophospholipase-like"/>
    <property type="match status" value="1"/>
</dbReference>
<dbReference type="GO" id="GO:0019433">
    <property type="term" value="P:triglyceride catabolic process"/>
    <property type="evidence" value="ECO:0007669"/>
    <property type="project" value="TreeGrafter"/>
</dbReference>
<evidence type="ECO:0000313" key="5">
    <source>
        <dbReference type="EMBL" id="CAD7702394.1"/>
    </source>
</evidence>
<dbReference type="Proteomes" id="UP000708148">
    <property type="component" value="Unassembled WGS sequence"/>
</dbReference>
<dbReference type="GO" id="GO:0016020">
    <property type="term" value="C:membrane"/>
    <property type="evidence" value="ECO:0007669"/>
    <property type="project" value="TreeGrafter"/>
</dbReference>
<dbReference type="PANTHER" id="PTHR12406:SF7">
    <property type="entry name" value="PATATIN-LIKE PHOSPHOLIPASE DOMAIN-CONTAINING PROTEIN 4"/>
    <property type="match status" value="1"/>
</dbReference>
<evidence type="ECO:0000259" key="4">
    <source>
        <dbReference type="PROSITE" id="PS51635"/>
    </source>
</evidence>
<evidence type="ECO:0000256" key="2">
    <source>
        <dbReference type="PROSITE-ProRule" id="PRU01161"/>
    </source>
</evidence>
<keyword evidence="1 2" id="KW-0443">Lipid metabolism</keyword>
<comment type="caution">
    <text evidence="2">Lacks conserved residue(s) required for the propagation of feature annotation.</text>
</comment>
<feature type="short sequence motif" description="GXSXG" evidence="2">
    <location>
        <begin position="106"/>
        <end position="110"/>
    </location>
</feature>
<feature type="domain" description="PNPLA" evidence="4">
    <location>
        <begin position="73"/>
        <end position="237"/>
    </location>
</feature>
<sequence length="333" mass="35542">MARSPWLLACRSGLRAATRPAPLAGPRIAFQDSSLRPLQRLLSGEAAAVPSLGAEVAGSATGPSPLAGLPLSFGFSAGGLLFPYLVGAAYALNEAGLLTEDTKVAGASAGSLIAGCFHSGVTKEGLMEGCQRVTVDCRENGTRGRLKAVLADVLDDILPDDCHTRCSGRAYIAVTEVYPRYRGTLLSEFHSRADLMNSMLTSCHIPWWFDSTFFSSFRKGMFADGGATNLIPTAPQTRPVRICCFPVKGWGDGLNVDIAPDTFRECKYSMGQMVSWAFQPPEADEIMWDLAEMGKEDALSFAAARPLVVASDSGVEATLTVVSRLRTMFASKT</sequence>
<feature type="active site" description="Nucleophile" evidence="2">
    <location>
        <position position="108"/>
    </location>
</feature>
<dbReference type="AlphaFoldDB" id="A0A8S1J8K5"/>
<dbReference type="PANTHER" id="PTHR12406">
    <property type="entry name" value="CALCIUM-INDEPENDENT PHOSPHOLIPASE A2 IPLA2 -RELATED"/>
    <property type="match status" value="1"/>
</dbReference>
<comment type="domain">
    <text evidence="3">The nitrogen atoms of the two glycine residues in the GGXR motif define the oxyanion hole, and stabilize the oxyanion that forms during the nucleophilic attack by the catalytic serine during substrate cleavage.</text>
</comment>
<reference evidence="5" key="1">
    <citation type="submission" date="2020-12" db="EMBL/GenBank/DDBJ databases">
        <authorList>
            <person name="Iha C."/>
        </authorList>
    </citation>
    <scope>NUCLEOTIDE SEQUENCE</scope>
</reference>
<dbReference type="GO" id="GO:0005737">
    <property type="term" value="C:cytoplasm"/>
    <property type="evidence" value="ECO:0007669"/>
    <property type="project" value="TreeGrafter"/>
</dbReference>
<keyword evidence="2 3" id="KW-0378">Hydrolase</keyword>
<name>A0A8S1J8K5_9CHLO</name>
<dbReference type="Gene3D" id="3.40.1090.10">
    <property type="entry name" value="Cytosolic phospholipase A2 catalytic domain"/>
    <property type="match status" value="1"/>
</dbReference>
<dbReference type="EMBL" id="CAJHUC010001811">
    <property type="protein sequence ID" value="CAD7702394.1"/>
    <property type="molecule type" value="Genomic_DNA"/>
</dbReference>
<dbReference type="InterPro" id="IPR033562">
    <property type="entry name" value="PLPL"/>
</dbReference>
<dbReference type="GO" id="GO:0055088">
    <property type="term" value="P:lipid homeostasis"/>
    <property type="evidence" value="ECO:0007669"/>
    <property type="project" value="TreeGrafter"/>
</dbReference>
<evidence type="ECO:0000313" key="6">
    <source>
        <dbReference type="Proteomes" id="UP000708148"/>
    </source>
</evidence>
<feature type="active site" description="Proton acceptor" evidence="2">
    <location>
        <position position="224"/>
    </location>
</feature>
<dbReference type="InterPro" id="IPR002641">
    <property type="entry name" value="PNPLA_dom"/>
</dbReference>
<organism evidence="5 6">
    <name type="scientific">Ostreobium quekettii</name>
    <dbReference type="NCBI Taxonomy" id="121088"/>
    <lineage>
        <taxon>Eukaryota</taxon>
        <taxon>Viridiplantae</taxon>
        <taxon>Chlorophyta</taxon>
        <taxon>core chlorophytes</taxon>
        <taxon>Ulvophyceae</taxon>
        <taxon>TCBD clade</taxon>
        <taxon>Bryopsidales</taxon>
        <taxon>Ostreobineae</taxon>
        <taxon>Ostreobiaceae</taxon>
        <taxon>Ostreobium</taxon>
    </lineage>
</organism>
<comment type="function">
    <text evidence="3">Lipolytic acyl hydrolase (LAH).</text>
</comment>
<dbReference type="EC" id="3.1.1.-" evidence="3"/>
<dbReference type="Pfam" id="PF01734">
    <property type="entry name" value="Patatin"/>
    <property type="match status" value="1"/>
</dbReference>
<dbReference type="GO" id="GO:0005811">
    <property type="term" value="C:lipid droplet"/>
    <property type="evidence" value="ECO:0007669"/>
    <property type="project" value="TreeGrafter"/>
</dbReference>
<gene>
    <name evidence="5" type="ORF">OSTQU699_LOCUS7751</name>
</gene>
<keyword evidence="2 3" id="KW-0442">Lipid degradation</keyword>
<keyword evidence="6" id="KW-1185">Reference proteome</keyword>
<dbReference type="GO" id="GO:0004806">
    <property type="term" value="F:triacylglycerol lipase activity"/>
    <property type="evidence" value="ECO:0007669"/>
    <property type="project" value="TreeGrafter"/>
</dbReference>
<proteinExistence type="inferred from homology"/>
<evidence type="ECO:0000256" key="1">
    <source>
        <dbReference type="ARBA" id="ARBA00023098"/>
    </source>
</evidence>
<comment type="similarity">
    <text evidence="3">Belongs to the patatin family.</text>
</comment>
<evidence type="ECO:0000256" key="3">
    <source>
        <dbReference type="RuleBase" id="RU361262"/>
    </source>
</evidence>
<dbReference type="PROSITE" id="PS51635">
    <property type="entry name" value="PNPLA"/>
    <property type="match status" value="1"/>
</dbReference>
<feature type="short sequence motif" description="DGA/G" evidence="2">
    <location>
        <begin position="224"/>
        <end position="226"/>
    </location>
</feature>
<comment type="caution">
    <text evidence="5">The sequence shown here is derived from an EMBL/GenBank/DDBJ whole genome shotgun (WGS) entry which is preliminary data.</text>
</comment>
<accession>A0A8S1J8K5</accession>
<dbReference type="InterPro" id="IPR016035">
    <property type="entry name" value="Acyl_Trfase/lysoPLipase"/>
</dbReference>
<protein>
    <recommendedName>
        <fullName evidence="3">Patatin</fullName>
        <ecNumber evidence="3">3.1.1.-</ecNumber>
    </recommendedName>
</protein>
<dbReference type="OrthoDB" id="197155at2759"/>